<comment type="caution">
    <text evidence="6">The sequence shown here is derived from an EMBL/GenBank/DDBJ whole genome shotgun (WGS) entry which is preliminary data.</text>
</comment>
<keyword evidence="7" id="KW-1185">Reference proteome</keyword>
<proteinExistence type="predicted"/>
<dbReference type="EMBL" id="VLKY01000027">
    <property type="protein sequence ID" value="TWI47043.1"/>
    <property type="molecule type" value="Genomic_DNA"/>
</dbReference>
<protein>
    <recommendedName>
        <fullName evidence="5">Flagellar protein FliT</fullName>
    </recommendedName>
</protein>
<dbReference type="InterPro" id="IPR008622">
    <property type="entry name" value="FliT"/>
</dbReference>
<evidence type="ECO:0000256" key="3">
    <source>
        <dbReference type="ARBA" id="ARBA00022795"/>
    </source>
</evidence>
<organism evidence="6 7">
    <name type="scientific">Pseudomonas duriflava</name>
    <dbReference type="NCBI Taxonomy" id="459528"/>
    <lineage>
        <taxon>Bacteria</taxon>
        <taxon>Pseudomonadati</taxon>
        <taxon>Pseudomonadota</taxon>
        <taxon>Gammaproteobacteria</taxon>
        <taxon>Pseudomonadales</taxon>
        <taxon>Pseudomonadaceae</taxon>
        <taxon>Pseudomonas</taxon>
    </lineage>
</organism>
<evidence type="ECO:0000313" key="6">
    <source>
        <dbReference type="EMBL" id="TWI47043.1"/>
    </source>
</evidence>
<dbReference type="Pfam" id="PF05400">
    <property type="entry name" value="FliT"/>
    <property type="match status" value="1"/>
</dbReference>
<keyword evidence="4" id="KW-0143">Chaperone</keyword>
<keyword evidence="3" id="KW-1005">Bacterial flagellum biogenesis</keyword>
<keyword evidence="2" id="KW-0963">Cytoplasm</keyword>
<dbReference type="OrthoDB" id="7013020at2"/>
<dbReference type="AlphaFoldDB" id="A0A562PRQ4"/>
<evidence type="ECO:0000256" key="2">
    <source>
        <dbReference type="ARBA" id="ARBA00022490"/>
    </source>
</evidence>
<evidence type="ECO:0000256" key="4">
    <source>
        <dbReference type="ARBA" id="ARBA00023186"/>
    </source>
</evidence>
<reference evidence="6 7" key="1">
    <citation type="journal article" date="2015" name="Stand. Genomic Sci.">
        <title>Genomic Encyclopedia of Bacterial and Archaeal Type Strains, Phase III: the genomes of soil and plant-associated and newly described type strains.</title>
        <authorList>
            <person name="Whitman W.B."/>
            <person name="Woyke T."/>
            <person name="Klenk H.P."/>
            <person name="Zhou Y."/>
            <person name="Lilburn T.G."/>
            <person name="Beck B.J."/>
            <person name="De Vos P."/>
            <person name="Vandamme P."/>
            <person name="Eisen J.A."/>
            <person name="Garrity G."/>
            <person name="Hugenholtz P."/>
            <person name="Kyrpides N.C."/>
        </authorList>
    </citation>
    <scope>NUCLEOTIDE SEQUENCE [LARGE SCALE GENOMIC DNA]</scope>
    <source>
        <strain evidence="6 7">CGMCC 1.6858</strain>
    </source>
</reference>
<name>A0A562PRQ4_9PSED</name>
<evidence type="ECO:0000256" key="1">
    <source>
        <dbReference type="ARBA" id="ARBA00004514"/>
    </source>
</evidence>
<comment type="subcellular location">
    <subcellularLocation>
        <location evidence="1">Cytoplasm</location>
        <location evidence="1">Cytosol</location>
    </subcellularLocation>
</comment>
<dbReference type="Gene3D" id="1.20.58.380">
    <property type="entry name" value="Flagellar protein flit"/>
    <property type="match status" value="1"/>
</dbReference>
<evidence type="ECO:0000256" key="5">
    <source>
        <dbReference type="ARBA" id="ARBA00093797"/>
    </source>
</evidence>
<dbReference type="GO" id="GO:0044781">
    <property type="term" value="P:bacterial-type flagellum organization"/>
    <property type="evidence" value="ECO:0007669"/>
    <property type="project" value="UniProtKB-KW"/>
</dbReference>
<gene>
    <name evidence="6" type="ORF">IQ22_04427</name>
</gene>
<dbReference type="RefSeq" id="WP_145145868.1">
    <property type="nucleotide sequence ID" value="NZ_VLKY01000027.1"/>
</dbReference>
<accession>A0A562PRQ4</accession>
<sequence length="103" mass="11821">MNIFGKKSALEQLESVRDELAVAFVHHDWERIAELDQVCRNYVEKAALSSTTDKNVLRAILTQLFQLYASIIEACQERRDAARDELVSMRRSTKGAKVYQLYG</sequence>
<evidence type="ECO:0000313" key="7">
    <source>
        <dbReference type="Proteomes" id="UP000316905"/>
    </source>
</evidence>
<dbReference type="Proteomes" id="UP000316905">
    <property type="component" value="Unassembled WGS sequence"/>
</dbReference>